<comment type="caution">
    <text evidence="1">The sequence shown here is derived from an EMBL/GenBank/DDBJ whole genome shotgun (WGS) entry which is preliminary data.</text>
</comment>
<sequence length="114" mass="12864">MVVPPSPPIEVMGSLDTDFLEFQFAHHFFYFDFKAKHATSPWTGGAVKSIAQISVVFTVFCGRNSANSNHAGRTTLTDKIAMRRAKKRPLYAVNMERAYINRSFKQIILLPLLS</sequence>
<reference evidence="1" key="1">
    <citation type="submission" date="2019-08" db="EMBL/GenBank/DDBJ databases">
        <authorList>
            <person name="Kucharzyk K."/>
            <person name="Murdoch R.W."/>
            <person name="Higgins S."/>
            <person name="Loffler F."/>
        </authorList>
    </citation>
    <scope>NUCLEOTIDE SEQUENCE</scope>
</reference>
<accession>A0A645JK99</accession>
<protein>
    <submittedName>
        <fullName evidence="1">Uncharacterized protein</fullName>
    </submittedName>
</protein>
<organism evidence="1">
    <name type="scientific">bioreactor metagenome</name>
    <dbReference type="NCBI Taxonomy" id="1076179"/>
    <lineage>
        <taxon>unclassified sequences</taxon>
        <taxon>metagenomes</taxon>
        <taxon>ecological metagenomes</taxon>
    </lineage>
</organism>
<dbReference type="AlphaFoldDB" id="A0A645JK99"/>
<name>A0A645JK99_9ZZZZ</name>
<evidence type="ECO:0000313" key="1">
    <source>
        <dbReference type="EMBL" id="MPN63846.1"/>
    </source>
</evidence>
<gene>
    <name evidence="1" type="ORF">SDC9_211613</name>
</gene>
<dbReference type="EMBL" id="VSSQ01143853">
    <property type="protein sequence ID" value="MPN63846.1"/>
    <property type="molecule type" value="Genomic_DNA"/>
</dbReference>
<proteinExistence type="predicted"/>